<dbReference type="Pfam" id="PF00498">
    <property type="entry name" value="FHA"/>
    <property type="match status" value="2"/>
</dbReference>
<evidence type="ECO:0000259" key="2">
    <source>
        <dbReference type="PROSITE" id="PS50006"/>
    </source>
</evidence>
<dbReference type="Proteomes" id="UP001158067">
    <property type="component" value="Unassembled WGS sequence"/>
</dbReference>
<evidence type="ECO:0000256" key="1">
    <source>
        <dbReference type="SAM" id="MobiDB-lite"/>
    </source>
</evidence>
<gene>
    <name evidence="3" type="ORF">SAMN06265222_101444</name>
</gene>
<feature type="region of interest" description="Disordered" evidence="1">
    <location>
        <begin position="176"/>
        <end position="211"/>
    </location>
</feature>
<dbReference type="SUPFAM" id="SSF49879">
    <property type="entry name" value="SMAD/FHA domain"/>
    <property type="match status" value="2"/>
</dbReference>
<dbReference type="InterPro" id="IPR000253">
    <property type="entry name" value="FHA_dom"/>
</dbReference>
<keyword evidence="4" id="KW-1185">Reference proteome</keyword>
<dbReference type="EMBL" id="FXUG01000001">
    <property type="protein sequence ID" value="SMP40464.1"/>
    <property type="molecule type" value="Genomic_DNA"/>
</dbReference>
<organism evidence="3 4">
    <name type="scientific">Neorhodopirellula lusitana</name>
    <dbReference type="NCBI Taxonomy" id="445327"/>
    <lineage>
        <taxon>Bacteria</taxon>
        <taxon>Pseudomonadati</taxon>
        <taxon>Planctomycetota</taxon>
        <taxon>Planctomycetia</taxon>
        <taxon>Pirellulales</taxon>
        <taxon>Pirellulaceae</taxon>
        <taxon>Neorhodopirellula</taxon>
    </lineage>
</organism>
<evidence type="ECO:0000313" key="4">
    <source>
        <dbReference type="Proteomes" id="UP001158067"/>
    </source>
</evidence>
<dbReference type="InterPro" id="IPR008984">
    <property type="entry name" value="SMAD_FHA_dom_sf"/>
</dbReference>
<dbReference type="Gene3D" id="2.60.200.20">
    <property type="match status" value="2"/>
</dbReference>
<accession>A0ABY1PNX8</accession>
<sequence length="619" mass="67923">MTPRPTTNREQFSRQWIIGCDEDVDILIKDPVVSRRHCRLSLYQGRYFIEDLASRNGTFLSTDRVVTRLEIEPAAKVMLAGRVPMPWPDESMAQECLHIGRAQSNDIVLDDESVSSVHAMLFRDPHDLWLIRDLESTNGIRLNDSRLTDIAHLAPSDVIVIGSVETTLSRLRRDASERSAKANSNASGIPAAGVGRSGSTTKKNVRSGFNDPGSDAELGRWFQDGWRKLTPVSRLAMLVCMTLIGGGVAWKLAMSSTSTSGPVAEIGAADAETLAASSTSLTDQESDESAEPGLLAMEGVDQIHASLPSEQKEVEPPKDFLAAVRQSLYWLTCESAGNRFKIGTALAIDDSRLITSAKIVEQVRELGTSLVMECCHVESGKTFVIEASLLHPQWTENREAERRGIEALREVQAAVPDPSSADDEWRQRRDQIYRSVLAAQMLARVHGIALVKTNEPLAVSLSSELGDWKLEDSLLVTGRRMRPMSKQQLVGAFFDADDSYVDPEAVGVRTEGEAVPLFLLPRITSSMPRMYVGKISLDGLGSPEPAGSPIVSPNGQWVGMISSPTRLGPDQKQRYQSFLTDGDQVFDWISPEVILETLRQDDEHWKPLASSASESLTGS</sequence>
<protein>
    <submittedName>
        <fullName evidence="3">FHA domain-containing protein</fullName>
    </submittedName>
</protein>
<name>A0ABY1PNX8_9BACT</name>
<feature type="domain" description="FHA" evidence="2">
    <location>
        <begin position="97"/>
        <end position="147"/>
    </location>
</feature>
<reference evidence="3 4" key="1">
    <citation type="submission" date="2017-05" db="EMBL/GenBank/DDBJ databases">
        <authorList>
            <person name="Varghese N."/>
            <person name="Submissions S."/>
        </authorList>
    </citation>
    <scope>NUCLEOTIDE SEQUENCE [LARGE SCALE GENOMIC DNA]</scope>
    <source>
        <strain evidence="3 4">DSM 25457</strain>
    </source>
</reference>
<proteinExistence type="predicted"/>
<dbReference type="InterPro" id="IPR050923">
    <property type="entry name" value="Cell_Proc_Reg/RNA_Proc"/>
</dbReference>
<evidence type="ECO:0000313" key="3">
    <source>
        <dbReference type="EMBL" id="SMP40464.1"/>
    </source>
</evidence>
<comment type="caution">
    <text evidence="3">The sequence shown here is derived from an EMBL/GenBank/DDBJ whole genome shotgun (WGS) entry which is preliminary data.</text>
</comment>
<dbReference type="PANTHER" id="PTHR23308">
    <property type="entry name" value="NUCLEAR INHIBITOR OF PROTEIN PHOSPHATASE-1"/>
    <property type="match status" value="1"/>
</dbReference>
<dbReference type="PROSITE" id="PS50006">
    <property type="entry name" value="FHA_DOMAIN"/>
    <property type="match status" value="2"/>
</dbReference>
<feature type="domain" description="FHA" evidence="2">
    <location>
        <begin position="16"/>
        <end position="65"/>
    </location>
</feature>
<dbReference type="CDD" id="cd00060">
    <property type="entry name" value="FHA"/>
    <property type="match status" value="2"/>
</dbReference>
<dbReference type="RefSeq" id="WP_283430678.1">
    <property type="nucleotide sequence ID" value="NZ_FXUG01000001.1"/>
</dbReference>
<dbReference type="SMART" id="SM00240">
    <property type="entry name" value="FHA"/>
    <property type="match status" value="2"/>
</dbReference>